<dbReference type="Proteomes" id="UP000637819">
    <property type="component" value="Chromosome"/>
</dbReference>
<keyword evidence="2" id="KW-1185">Reference proteome</keyword>
<name>A0A8T8DZJ6_9EURY</name>
<dbReference type="AlphaFoldDB" id="A0A8T8DZJ6"/>
<dbReference type="RefSeq" id="WP_204747631.1">
    <property type="nucleotide sequence ID" value="NZ_CP069188.1"/>
</dbReference>
<proteinExistence type="predicted"/>
<evidence type="ECO:0000313" key="1">
    <source>
        <dbReference type="EMBL" id="QRV15014.1"/>
    </source>
</evidence>
<dbReference type="OrthoDB" id="375886at2157"/>
<gene>
    <name evidence="1" type="ORF">JMJ58_19220</name>
</gene>
<protein>
    <submittedName>
        <fullName evidence="1">Uncharacterized protein</fullName>
    </submittedName>
</protein>
<accession>A0A8T8DZJ6</accession>
<sequence>MSSDEFLLYPAVEFETSNGGTIEMVGTATNLTEFGVTDDGWAFYDDLYFNPYSEATLNVADRHTKARLVDTSGKVAASFRLVSLVPDGRADIEVRGLLPDQWYRLEFNSVLAETEDAVAHDKSSERGELIFKGVKLPNE</sequence>
<dbReference type="GeneID" id="62877302"/>
<evidence type="ECO:0000313" key="2">
    <source>
        <dbReference type="Proteomes" id="UP000637819"/>
    </source>
</evidence>
<dbReference type="EMBL" id="CP069188">
    <property type="protein sequence ID" value="QRV15014.1"/>
    <property type="molecule type" value="Genomic_DNA"/>
</dbReference>
<organism evidence="1 2">
    <name type="scientific">Haloterrigena salifodinae</name>
    <dbReference type="NCBI Taxonomy" id="2675099"/>
    <lineage>
        <taxon>Archaea</taxon>
        <taxon>Methanobacteriati</taxon>
        <taxon>Methanobacteriota</taxon>
        <taxon>Stenosarchaea group</taxon>
        <taxon>Halobacteria</taxon>
        <taxon>Halobacteriales</taxon>
        <taxon>Natrialbaceae</taxon>
        <taxon>Haloterrigena</taxon>
    </lineage>
</organism>
<dbReference type="KEGG" id="hsal:JMJ58_19220"/>
<reference evidence="1 2" key="1">
    <citation type="submission" date="2021-01" db="EMBL/GenBank/DDBJ databases">
        <title>Genome Sequence and Methylation Pattern of Haloterrigena salifodinae BOL5-1, An Extremely Halophilic Archaeon from a Bolivian Salt Mine.</title>
        <authorList>
            <person name="DasSarma P."/>
            <person name="Anton B.P."/>
            <person name="DasSarma S.L."/>
            <person name="von Ehrenheim H.A.L."/>
            <person name="Martinez F.L."/>
            <person name="Guzman D."/>
            <person name="Roberts R.J."/>
            <person name="DasSarma S."/>
        </authorList>
    </citation>
    <scope>NUCLEOTIDE SEQUENCE [LARGE SCALE GENOMIC DNA]</scope>
    <source>
        <strain evidence="1 2">BOL5-1</strain>
    </source>
</reference>